<dbReference type="Proteomes" id="UP000261640">
    <property type="component" value="Unplaced"/>
</dbReference>
<dbReference type="RefSeq" id="XP_026155215.1">
    <property type="nucleotide sequence ID" value="XM_026299430.2"/>
</dbReference>
<sequence length="69" mass="7667">MSKNMRGVLVFGGFVTVVAAALYPIIFHPLAHVDEYREVQKINRSGINQADVQPAGLKIWSDPFKPAEK</sequence>
<keyword evidence="2" id="KW-1185">Reference proteome</keyword>
<reference evidence="1" key="2">
    <citation type="submission" date="2025-09" db="UniProtKB">
        <authorList>
            <consortium name="Ensembl"/>
        </authorList>
    </citation>
    <scope>IDENTIFICATION</scope>
</reference>
<dbReference type="STRING" id="205130.ENSMAMP00000001189"/>
<dbReference type="GeneTree" id="ENSGT00390000002398"/>
<evidence type="ECO:0000313" key="2">
    <source>
        <dbReference type="Proteomes" id="UP000261640"/>
    </source>
</evidence>
<dbReference type="CTD" id="389203"/>
<dbReference type="PANTHER" id="PTHR34923">
    <property type="entry name" value="SMALL INTEGRAL MEMBRANE PROTEIN 20"/>
    <property type="match status" value="1"/>
</dbReference>
<proteinExistence type="predicted"/>
<reference evidence="1" key="1">
    <citation type="submission" date="2025-08" db="UniProtKB">
        <authorList>
            <consortium name="Ensembl"/>
        </authorList>
    </citation>
    <scope>IDENTIFICATION</scope>
</reference>
<evidence type="ECO:0000313" key="1">
    <source>
        <dbReference type="Ensembl" id="ENSMAMP00000001189.2"/>
    </source>
</evidence>
<dbReference type="GO" id="GO:0033617">
    <property type="term" value="P:mitochondrial respiratory chain complex IV assembly"/>
    <property type="evidence" value="ECO:0007669"/>
    <property type="project" value="InterPro"/>
</dbReference>
<dbReference type="InterPro" id="IPR027917">
    <property type="entry name" value="MITRAC7/Phoenixin"/>
</dbReference>
<protein>
    <submittedName>
        <fullName evidence="1">Small integral membrane protein 20</fullName>
    </submittedName>
</protein>
<organism evidence="1 2">
    <name type="scientific">Mastacembelus armatus</name>
    <name type="common">zig-zag eel</name>
    <dbReference type="NCBI Taxonomy" id="205130"/>
    <lineage>
        <taxon>Eukaryota</taxon>
        <taxon>Metazoa</taxon>
        <taxon>Chordata</taxon>
        <taxon>Craniata</taxon>
        <taxon>Vertebrata</taxon>
        <taxon>Euteleostomi</taxon>
        <taxon>Actinopterygii</taxon>
        <taxon>Neopterygii</taxon>
        <taxon>Teleostei</taxon>
        <taxon>Neoteleostei</taxon>
        <taxon>Acanthomorphata</taxon>
        <taxon>Anabantaria</taxon>
        <taxon>Synbranchiformes</taxon>
        <taxon>Mastacembelidae</taxon>
        <taxon>Mastacembelus</taxon>
    </lineage>
</organism>
<dbReference type="AlphaFoldDB" id="A0A3Q3KUY8"/>
<dbReference type="PANTHER" id="PTHR34923:SF1">
    <property type="entry name" value="SMALL INTEGRAL MEMBRANE PROTEIN 20"/>
    <property type="match status" value="1"/>
</dbReference>
<accession>A0A3Q3KUY8</accession>
<dbReference type="Ensembl" id="ENSMAMT00000001214.2">
    <property type="protein sequence ID" value="ENSMAMP00000001189.2"/>
    <property type="gene ID" value="ENSMAMG00000000851.2"/>
</dbReference>
<dbReference type="Pfam" id="PF15061">
    <property type="entry name" value="MITRAC7_Phoenixin"/>
    <property type="match status" value="1"/>
</dbReference>
<dbReference type="GO" id="GO:0005743">
    <property type="term" value="C:mitochondrial inner membrane"/>
    <property type="evidence" value="ECO:0007669"/>
    <property type="project" value="TreeGrafter"/>
</dbReference>
<dbReference type="OrthoDB" id="8755372at2759"/>
<dbReference type="InParanoid" id="A0A3Q3KUY8"/>
<name>A0A3Q3KUY8_9TELE</name>
<dbReference type="GeneID" id="113125757"/>
<dbReference type="FunCoup" id="A0A3Q3KUY8">
    <property type="interactions" value="782"/>
</dbReference>